<dbReference type="AlphaFoldDB" id="A0AAJ5YS08"/>
<evidence type="ECO:0000256" key="3">
    <source>
        <dbReference type="ARBA" id="ARBA00022833"/>
    </source>
</evidence>
<keyword evidence="5" id="KW-1185">Reference proteome</keyword>
<dbReference type="PANTHER" id="PTHR11085">
    <property type="entry name" value="NAD-DEPENDENT PROTEIN DEACYLASE SIRTUIN-5, MITOCHONDRIAL-RELATED"/>
    <property type="match status" value="1"/>
</dbReference>
<keyword evidence="3" id="KW-0862">Zinc</keyword>
<dbReference type="GO" id="GO:0046872">
    <property type="term" value="F:metal ion binding"/>
    <property type="evidence" value="ECO:0007669"/>
    <property type="project" value="UniProtKB-KW"/>
</dbReference>
<dbReference type="PANTHER" id="PTHR11085:SF6">
    <property type="entry name" value="NAD-DEPENDENT PROTEIN DEACETYLASE SIRTUIN-2"/>
    <property type="match status" value="1"/>
</dbReference>
<dbReference type="Proteomes" id="UP001219567">
    <property type="component" value="Chromosome 1"/>
</dbReference>
<dbReference type="GO" id="GO:0005634">
    <property type="term" value="C:nucleus"/>
    <property type="evidence" value="ECO:0007669"/>
    <property type="project" value="TreeGrafter"/>
</dbReference>
<sequence length="207" mass="23182">MPQEESKAGYQARYYLYEQMGTDLVFGENLPDRFFKHLSDFSRAQVLLVMGTSLVVRISHLTQVNPFASLIDEVPTDCPRYLLNLDRVGERASNGYLSVFGYDNASGFDFSENSRDKFCQGKVDDIVRSLARKCGWEVSVQINTKGELNALYKKTYEQISARNEFGADTQAKGAELSESTAIPLLNETEELAKQLSSTHLAARTDSP</sequence>
<comment type="subcellular location">
    <subcellularLocation>
        <location evidence="1">Mitochondrion</location>
    </subcellularLocation>
</comment>
<keyword evidence="2" id="KW-0479">Metal-binding</keyword>
<dbReference type="SUPFAM" id="SSF52467">
    <property type="entry name" value="DHS-like NAD/FAD-binding domain"/>
    <property type="match status" value="1"/>
</dbReference>
<accession>A0AAJ5YS08</accession>
<gene>
    <name evidence="4" type="primary">HST2_1</name>
    <name evidence="4" type="ORF">MYAM1_000450</name>
</gene>
<protein>
    <submittedName>
        <fullName evidence="4">Sir2 histone deacetylase Hst2</fullName>
    </submittedName>
</protein>
<dbReference type="GO" id="GO:0017136">
    <property type="term" value="F:histone deacetylase activity, NAD-dependent"/>
    <property type="evidence" value="ECO:0007669"/>
    <property type="project" value="TreeGrafter"/>
</dbReference>
<name>A0AAJ5YS08_9BASI</name>
<dbReference type="InterPro" id="IPR050134">
    <property type="entry name" value="NAD-dep_sirtuin_deacylases"/>
</dbReference>
<evidence type="ECO:0000256" key="1">
    <source>
        <dbReference type="ARBA" id="ARBA00004173"/>
    </source>
</evidence>
<dbReference type="Gene3D" id="3.40.50.1220">
    <property type="entry name" value="TPP-binding domain"/>
    <property type="match status" value="1"/>
</dbReference>
<dbReference type="EMBL" id="CP119943">
    <property type="protein sequence ID" value="WFC97731.1"/>
    <property type="molecule type" value="Genomic_DNA"/>
</dbReference>
<proteinExistence type="predicted"/>
<evidence type="ECO:0000313" key="5">
    <source>
        <dbReference type="Proteomes" id="UP001219567"/>
    </source>
</evidence>
<dbReference type="GO" id="GO:0005739">
    <property type="term" value="C:mitochondrion"/>
    <property type="evidence" value="ECO:0007669"/>
    <property type="project" value="UniProtKB-SubCell"/>
</dbReference>
<evidence type="ECO:0000256" key="2">
    <source>
        <dbReference type="ARBA" id="ARBA00022723"/>
    </source>
</evidence>
<reference evidence="4 5" key="1">
    <citation type="submission" date="2023-03" db="EMBL/GenBank/DDBJ databases">
        <title>Mating type loci evolution in Malassezia.</title>
        <authorList>
            <person name="Coelho M.A."/>
        </authorList>
    </citation>
    <scope>NUCLEOTIDE SEQUENCE [LARGE SCALE GENOMIC DNA]</scope>
    <source>
        <strain evidence="4 5">CBS 9725</strain>
    </source>
</reference>
<evidence type="ECO:0000313" key="4">
    <source>
        <dbReference type="EMBL" id="WFC97731.1"/>
    </source>
</evidence>
<dbReference type="InterPro" id="IPR029035">
    <property type="entry name" value="DHS-like_NAD/FAD-binding_dom"/>
</dbReference>
<dbReference type="GO" id="GO:0070403">
    <property type="term" value="F:NAD+ binding"/>
    <property type="evidence" value="ECO:0007669"/>
    <property type="project" value="TreeGrafter"/>
</dbReference>
<organism evidence="4 5">
    <name type="scientific">Malassezia yamatoensis</name>
    <dbReference type="NCBI Taxonomy" id="253288"/>
    <lineage>
        <taxon>Eukaryota</taxon>
        <taxon>Fungi</taxon>
        <taxon>Dikarya</taxon>
        <taxon>Basidiomycota</taxon>
        <taxon>Ustilaginomycotina</taxon>
        <taxon>Malasseziomycetes</taxon>
        <taxon>Malasseziales</taxon>
        <taxon>Malasseziaceae</taxon>
        <taxon>Malassezia</taxon>
    </lineage>
</organism>